<sequence>MTIFLASLGFGLVTASVLAIAAVGFTLQFGVTDVLNLAYGAVMIAGAFIAYVINQLGLSVWIGLVVAVAACSAGSVLLNAGVYAPFQRRGTSPITMVIVSLGMGLIIEFGVQAFAGGTGVSYRMSGGPTVSAGGLVLSTVQLAVIGLSVLVMAGTHVLLRYTRLGKAMRATAANKTLARNCGIRTARVITVTWAVTGALCGLAGVVFAMDAGSFGATATDLFLILILAAVFLGGPGQAYGAMLGAVVIGLATEISAAYLTPDYKYVISFLALLLMMGVRPTGLLGARA</sequence>
<protein>
    <submittedName>
        <fullName evidence="10">Branched-chain amino acid ABC transporter permease</fullName>
    </submittedName>
</protein>
<feature type="transmembrane region" description="Helical" evidence="9">
    <location>
        <begin position="94"/>
        <end position="115"/>
    </location>
</feature>
<dbReference type="CDD" id="cd06582">
    <property type="entry name" value="TM_PBP1_LivH_like"/>
    <property type="match status" value="1"/>
</dbReference>
<dbReference type="Proteomes" id="UP000460272">
    <property type="component" value="Unassembled WGS sequence"/>
</dbReference>
<name>A0A6P2BN29_9ACTN</name>
<dbReference type="InterPro" id="IPR001851">
    <property type="entry name" value="ABC_transp_permease"/>
</dbReference>
<feature type="transmembrane region" description="Helical" evidence="9">
    <location>
        <begin position="135"/>
        <end position="159"/>
    </location>
</feature>
<keyword evidence="11" id="KW-1185">Reference proteome</keyword>
<dbReference type="RefSeq" id="WP_145862342.1">
    <property type="nucleotide sequence ID" value="NZ_RPFW01000014.1"/>
</dbReference>
<accession>A0A6P2BN29</accession>
<dbReference type="PANTHER" id="PTHR11795:SF449">
    <property type="entry name" value="BRANCHED-CHAIN AMINO ACID TRANSPORT PERMEASE PROTEIN LIVH-RELATED"/>
    <property type="match status" value="1"/>
</dbReference>
<evidence type="ECO:0000313" key="11">
    <source>
        <dbReference type="Proteomes" id="UP000460272"/>
    </source>
</evidence>
<proteinExistence type="inferred from homology"/>
<evidence type="ECO:0000256" key="7">
    <source>
        <dbReference type="ARBA" id="ARBA00023136"/>
    </source>
</evidence>
<dbReference type="AlphaFoldDB" id="A0A6P2BN29"/>
<feature type="transmembrane region" description="Helical" evidence="9">
    <location>
        <begin position="6"/>
        <end position="27"/>
    </location>
</feature>
<evidence type="ECO:0000256" key="1">
    <source>
        <dbReference type="ARBA" id="ARBA00004651"/>
    </source>
</evidence>
<dbReference type="EMBL" id="RPFW01000014">
    <property type="protein sequence ID" value="TVY99049.1"/>
    <property type="molecule type" value="Genomic_DNA"/>
</dbReference>
<gene>
    <name evidence="10" type="ORF">EAS64_42165</name>
</gene>
<dbReference type="InterPro" id="IPR052157">
    <property type="entry name" value="BCAA_transport_permease"/>
</dbReference>
<feature type="transmembrane region" description="Helical" evidence="9">
    <location>
        <begin position="214"/>
        <end position="232"/>
    </location>
</feature>
<comment type="caution">
    <text evidence="10">The sequence shown here is derived from an EMBL/GenBank/DDBJ whole genome shotgun (WGS) entry which is preliminary data.</text>
</comment>
<dbReference type="GO" id="GO:0005886">
    <property type="term" value="C:plasma membrane"/>
    <property type="evidence" value="ECO:0007669"/>
    <property type="project" value="UniProtKB-SubCell"/>
</dbReference>
<dbReference type="OrthoDB" id="9807115at2"/>
<comment type="similarity">
    <text evidence="8">Belongs to the binding-protein-dependent transport system permease family. LivHM subfamily.</text>
</comment>
<dbReference type="Pfam" id="PF02653">
    <property type="entry name" value="BPD_transp_2"/>
    <property type="match status" value="1"/>
</dbReference>
<feature type="transmembrane region" description="Helical" evidence="9">
    <location>
        <begin position="188"/>
        <end position="208"/>
    </location>
</feature>
<reference evidence="10 11" key="1">
    <citation type="submission" date="2018-11" db="EMBL/GenBank/DDBJ databases">
        <title>Trebonia kvetii gen.nov., sp.nov., a novel acidophilic actinobacterium, and proposal of the new actinobacterial family Treboniaceae fam. nov.</title>
        <authorList>
            <person name="Rapoport D."/>
            <person name="Sagova-Mareckova M."/>
            <person name="Sedlacek I."/>
            <person name="Provaznik J."/>
            <person name="Kralova S."/>
            <person name="Pavlinic D."/>
            <person name="Benes V."/>
            <person name="Kopecky J."/>
        </authorList>
    </citation>
    <scope>NUCLEOTIDE SEQUENCE [LARGE SCALE GENOMIC DNA]</scope>
    <source>
        <strain evidence="10 11">15Tr583</strain>
    </source>
</reference>
<evidence type="ECO:0000256" key="4">
    <source>
        <dbReference type="ARBA" id="ARBA00022692"/>
    </source>
</evidence>
<evidence type="ECO:0000256" key="5">
    <source>
        <dbReference type="ARBA" id="ARBA00022970"/>
    </source>
</evidence>
<feature type="transmembrane region" description="Helical" evidence="9">
    <location>
        <begin position="239"/>
        <end position="259"/>
    </location>
</feature>
<organism evidence="10 11">
    <name type="scientific">Trebonia kvetii</name>
    <dbReference type="NCBI Taxonomy" id="2480626"/>
    <lineage>
        <taxon>Bacteria</taxon>
        <taxon>Bacillati</taxon>
        <taxon>Actinomycetota</taxon>
        <taxon>Actinomycetes</taxon>
        <taxon>Streptosporangiales</taxon>
        <taxon>Treboniaceae</taxon>
        <taxon>Trebonia</taxon>
    </lineage>
</organism>
<keyword evidence="2" id="KW-0813">Transport</keyword>
<dbReference type="PANTHER" id="PTHR11795">
    <property type="entry name" value="BRANCHED-CHAIN AMINO ACID TRANSPORT SYSTEM PERMEASE PROTEIN LIVH"/>
    <property type="match status" value="1"/>
</dbReference>
<evidence type="ECO:0000256" key="2">
    <source>
        <dbReference type="ARBA" id="ARBA00022448"/>
    </source>
</evidence>
<keyword evidence="7 9" id="KW-0472">Membrane</keyword>
<feature type="transmembrane region" description="Helical" evidence="9">
    <location>
        <begin position="59"/>
        <end position="82"/>
    </location>
</feature>
<keyword evidence="4 9" id="KW-0812">Transmembrane</keyword>
<evidence type="ECO:0000256" key="6">
    <source>
        <dbReference type="ARBA" id="ARBA00022989"/>
    </source>
</evidence>
<evidence type="ECO:0000256" key="8">
    <source>
        <dbReference type="ARBA" id="ARBA00037998"/>
    </source>
</evidence>
<keyword evidence="5" id="KW-0029">Amino-acid transport</keyword>
<feature type="transmembrane region" description="Helical" evidence="9">
    <location>
        <begin position="34"/>
        <end position="53"/>
    </location>
</feature>
<feature type="transmembrane region" description="Helical" evidence="9">
    <location>
        <begin position="265"/>
        <end position="286"/>
    </location>
</feature>
<keyword evidence="3" id="KW-1003">Cell membrane</keyword>
<comment type="subcellular location">
    <subcellularLocation>
        <location evidence="1">Cell membrane</location>
        <topology evidence="1">Multi-pass membrane protein</topology>
    </subcellularLocation>
</comment>
<evidence type="ECO:0000256" key="3">
    <source>
        <dbReference type="ARBA" id="ARBA00022475"/>
    </source>
</evidence>
<keyword evidence="6 9" id="KW-1133">Transmembrane helix</keyword>
<evidence type="ECO:0000256" key="9">
    <source>
        <dbReference type="SAM" id="Phobius"/>
    </source>
</evidence>
<dbReference type="GO" id="GO:0022857">
    <property type="term" value="F:transmembrane transporter activity"/>
    <property type="evidence" value="ECO:0007669"/>
    <property type="project" value="InterPro"/>
</dbReference>
<evidence type="ECO:0000313" key="10">
    <source>
        <dbReference type="EMBL" id="TVY99049.1"/>
    </source>
</evidence>
<dbReference type="GO" id="GO:0006865">
    <property type="term" value="P:amino acid transport"/>
    <property type="evidence" value="ECO:0007669"/>
    <property type="project" value="UniProtKB-KW"/>
</dbReference>